<dbReference type="Proteomes" id="UP000182350">
    <property type="component" value="Unassembled WGS sequence"/>
</dbReference>
<proteinExistence type="predicted"/>
<dbReference type="Gene3D" id="3.30.70.560">
    <property type="entry name" value="7,8-Dihydro-6-hydroxymethylpterin-pyrophosphokinase HPPK"/>
    <property type="match status" value="1"/>
</dbReference>
<dbReference type="GO" id="GO:0016301">
    <property type="term" value="F:kinase activity"/>
    <property type="evidence" value="ECO:0007669"/>
    <property type="project" value="UniProtKB-KW"/>
</dbReference>
<dbReference type="UniPathway" id="UPA00077">
    <property type="reaction ID" value="UER00155"/>
</dbReference>
<evidence type="ECO:0000313" key="9">
    <source>
        <dbReference type="EMBL" id="SFX24651.1"/>
    </source>
</evidence>
<accession>A0A1K1VIP7</accession>
<dbReference type="SUPFAM" id="SSF55083">
    <property type="entry name" value="6-hydroxymethyl-7,8-dihydropterin pyrophosphokinase, HPPK"/>
    <property type="match status" value="1"/>
</dbReference>
<dbReference type="RefSeq" id="WP_177247044.1">
    <property type="nucleotide sequence ID" value="NZ_FPJW01000002.1"/>
</dbReference>
<keyword evidence="5 9" id="KW-0418">Kinase</keyword>
<dbReference type="InterPro" id="IPR035907">
    <property type="entry name" value="Hppk_sf"/>
</dbReference>
<keyword evidence="6" id="KW-0067">ATP-binding</keyword>
<comment type="pathway">
    <text evidence="1">Cofactor biosynthesis; tetrahydrofolate biosynthesis; 2-amino-4-hydroxy-6-hydroxymethyl-7,8-dihydropteridine diphosphate from 7,8-dihydroneopterin triphosphate: step 4/4.</text>
</comment>
<dbReference type="CDD" id="cd00483">
    <property type="entry name" value="HPPK"/>
    <property type="match status" value="1"/>
</dbReference>
<evidence type="ECO:0000256" key="3">
    <source>
        <dbReference type="ARBA" id="ARBA00022679"/>
    </source>
</evidence>
<keyword evidence="4" id="KW-0547">Nucleotide-binding</keyword>
<dbReference type="PANTHER" id="PTHR43071:SF2">
    <property type="entry name" value="2-AMINO-4-HYDROXY-6-HYDROXYMETHYLDIHYDROPTERIDINE PYROPHOSPHOKINASE"/>
    <property type="match status" value="1"/>
</dbReference>
<dbReference type="Pfam" id="PF01288">
    <property type="entry name" value="HPPK"/>
    <property type="match status" value="1"/>
</dbReference>
<evidence type="ECO:0000256" key="1">
    <source>
        <dbReference type="ARBA" id="ARBA00005051"/>
    </source>
</evidence>
<dbReference type="GO" id="GO:0046656">
    <property type="term" value="P:folic acid biosynthetic process"/>
    <property type="evidence" value="ECO:0007669"/>
    <property type="project" value="UniProtKB-KW"/>
</dbReference>
<keyword evidence="7" id="KW-0289">Folate biosynthesis</keyword>
<evidence type="ECO:0000256" key="2">
    <source>
        <dbReference type="ARBA" id="ARBA00013253"/>
    </source>
</evidence>
<keyword evidence="10" id="KW-1185">Reference proteome</keyword>
<dbReference type="STRING" id="1122209.SAMN02745752_00991"/>
<gene>
    <name evidence="9" type="ORF">SAMN02745752_00991</name>
</gene>
<dbReference type="InterPro" id="IPR000550">
    <property type="entry name" value="Hppk"/>
</dbReference>
<evidence type="ECO:0000256" key="6">
    <source>
        <dbReference type="ARBA" id="ARBA00022840"/>
    </source>
</evidence>
<dbReference type="GO" id="GO:0003848">
    <property type="term" value="F:2-amino-4-hydroxy-6-hydroxymethyldihydropteridine diphosphokinase activity"/>
    <property type="evidence" value="ECO:0007669"/>
    <property type="project" value="UniProtKB-EC"/>
</dbReference>
<feature type="domain" description="7,8-dihydro-6-hydroxymethylpterin-pyrophosphokinase" evidence="8">
    <location>
        <begin position="10"/>
        <end position="138"/>
    </location>
</feature>
<dbReference type="NCBIfam" id="TIGR01498">
    <property type="entry name" value="folK"/>
    <property type="match status" value="1"/>
</dbReference>
<evidence type="ECO:0000313" key="10">
    <source>
        <dbReference type="Proteomes" id="UP000182350"/>
    </source>
</evidence>
<dbReference type="EMBL" id="FPJW01000002">
    <property type="protein sequence ID" value="SFX24651.1"/>
    <property type="molecule type" value="Genomic_DNA"/>
</dbReference>
<keyword evidence="3" id="KW-0808">Transferase</keyword>
<protein>
    <recommendedName>
        <fullName evidence="2">2-amino-4-hydroxy-6-hydroxymethyldihydropteridine diphosphokinase</fullName>
        <ecNumber evidence="2">2.7.6.3</ecNumber>
    </recommendedName>
</protein>
<evidence type="ECO:0000259" key="8">
    <source>
        <dbReference type="Pfam" id="PF01288"/>
    </source>
</evidence>
<organism evidence="9 10">
    <name type="scientific">Marinospirillum alkaliphilum DSM 21637</name>
    <dbReference type="NCBI Taxonomy" id="1122209"/>
    <lineage>
        <taxon>Bacteria</taxon>
        <taxon>Pseudomonadati</taxon>
        <taxon>Pseudomonadota</taxon>
        <taxon>Gammaproteobacteria</taxon>
        <taxon>Oceanospirillales</taxon>
        <taxon>Oceanospirillaceae</taxon>
        <taxon>Marinospirillum</taxon>
    </lineage>
</organism>
<evidence type="ECO:0000256" key="7">
    <source>
        <dbReference type="ARBA" id="ARBA00022909"/>
    </source>
</evidence>
<reference evidence="9 10" key="1">
    <citation type="submission" date="2016-11" db="EMBL/GenBank/DDBJ databases">
        <authorList>
            <person name="Jaros S."/>
            <person name="Januszkiewicz K."/>
            <person name="Wedrychowicz H."/>
        </authorList>
    </citation>
    <scope>NUCLEOTIDE SEQUENCE [LARGE SCALE GENOMIC DNA]</scope>
    <source>
        <strain evidence="9 10">DSM 21637</strain>
    </source>
</reference>
<dbReference type="PANTHER" id="PTHR43071">
    <property type="entry name" value="2-AMINO-4-HYDROXY-6-HYDROXYMETHYLDIHYDROPTERIDINE PYROPHOSPHOKINASE"/>
    <property type="match status" value="1"/>
</dbReference>
<name>A0A1K1VIP7_9GAMM</name>
<dbReference type="AlphaFoldDB" id="A0A1K1VIP7"/>
<dbReference type="GO" id="GO:0046654">
    <property type="term" value="P:tetrahydrofolate biosynthetic process"/>
    <property type="evidence" value="ECO:0007669"/>
    <property type="project" value="UniProtKB-UniPathway"/>
</dbReference>
<dbReference type="GO" id="GO:0005524">
    <property type="term" value="F:ATP binding"/>
    <property type="evidence" value="ECO:0007669"/>
    <property type="project" value="UniProtKB-KW"/>
</dbReference>
<evidence type="ECO:0000256" key="4">
    <source>
        <dbReference type="ARBA" id="ARBA00022741"/>
    </source>
</evidence>
<sequence length="179" mass="20401">MTDSQVQVWISLGSNHDRHHQISRALDGLHQAFGELTISQVYETQPVGLKVKKCAPFYNLVAGFYTQLQPGELNAFLKQLEAGEKYLRPTDQSTYVRALDLDILLWGEASGNHDGLQLPYKDLLKHDFVLRPMAELAPNLCPPGSQQTFLQLWQTHQHPDQLMQAVDFTWQGRQISFKT</sequence>
<evidence type="ECO:0000256" key="5">
    <source>
        <dbReference type="ARBA" id="ARBA00022777"/>
    </source>
</evidence>
<dbReference type="EC" id="2.7.6.3" evidence="2"/>